<reference evidence="1" key="2">
    <citation type="submission" date="2022-05" db="EMBL/GenBank/DDBJ databases">
        <authorList>
            <consortium name="NCBI Pathogen Detection Project"/>
        </authorList>
    </citation>
    <scope>NUCLEOTIDE SEQUENCE</scope>
    <source>
        <strain evidence="1">CAV1698</strain>
    </source>
</reference>
<organism evidence="1 2">
    <name type="scientific">Citrobacter amalonaticus</name>
    <dbReference type="NCBI Taxonomy" id="35703"/>
    <lineage>
        <taxon>Bacteria</taxon>
        <taxon>Pseudomonadati</taxon>
        <taxon>Pseudomonadota</taxon>
        <taxon>Gammaproteobacteria</taxon>
        <taxon>Enterobacterales</taxon>
        <taxon>Enterobacteriaceae</taxon>
        <taxon>Citrobacter</taxon>
    </lineage>
</organism>
<dbReference type="Proteomes" id="UP000862426">
    <property type="component" value="Unassembled WGS sequence"/>
</dbReference>
<sequence>MKQLPKVSKVSLDELDSKSGSGTVMTGVIAVMLAGVSFQAGASTDAAAVQAVTPSIVAAKSTERNTSAVILNKPALEGAAFAAHYSHSSHASHSSHYSCTPGKTC</sequence>
<reference evidence="1" key="1">
    <citation type="journal article" date="2018" name="Genome Biol.">
        <title>SKESA: strategic k-mer extension for scrupulous assemblies.</title>
        <authorList>
            <person name="Souvorov A."/>
            <person name="Agarwala R."/>
            <person name="Lipman D.J."/>
        </authorList>
    </citation>
    <scope>NUCLEOTIDE SEQUENCE</scope>
    <source>
        <strain evidence="1">CAV1698</strain>
    </source>
</reference>
<dbReference type="EMBL" id="DACYAJ020000024">
    <property type="protein sequence ID" value="HCD1256834.1"/>
    <property type="molecule type" value="Genomic_DNA"/>
</dbReference>
<evidence type="ECO:0000313" key="2">
    <source>
        <dbReference type="Proteomes" id="UP000862426"/>
    </source>
</evidence>
<name>A0A9C7QNY7_CITAM</name>
<evidence type="ECO:0000313" key="1">
    <source>
        <dbReference type="EMBL" id="HCD1256834.1"/>
    </source>
</evidence>
<comment type="caution">
    <text evidence="1">The sequence shown here is derived from an EMBL/GenBank/DDBJ whole genome shotgun (WGS) entry which is preliminary data.</text>
</comment>
<proteinExistence type="predicted"/>
<gene>
    <name evidence="1" type="ORF">JD854_RS17490</name>
</gene>
<accession>A0A9C7QNY7</accession>
<dbReference type="AlphaFoldDB" id="A0A9C7QNY7"/>
<protein>
    <submittedName>
        <fullName evidence="1">Uncharacterized protein</fullName>
    </submittedName>
</protein>